<dbReference type="EMBL" id="FNPI01000002">
    <property type="protein sequence ID" value="SDY54608.1"/>
    <property type="molecule type" value="Genomic_DNA"/>
</dbReference>
<feature type="transmembrane region" description="Helical" evidence="1">
    <location>
        <begin position="7"/>
        <end position="26"/>
    </location>
</feature>
<dbReference type="OrthoDB" id="2940341at2"/>
<keyword evidence="1" id="KW-0472">Membrane</keyword>
<protein>
    <submittedName>
        <fullName evidence="2">Uncharacterized protein</fullName>
    </submittedName>
</protein>
<gene>
    <name evidence="2" type="ORF">SAMN05421736_102229</name>
</gene>
<evidence type="ECO:0000313" key="2">
    <source>
        <dbReference type="EMBL" id="SDY54608.1"/>
    </source>
</evidence>
<keyword evidence="3" id="KW-1185">Reference proteome</keyword>
<dbReference type="STRING" id="1503961.SAMN05421736_102229"/>
<evidence type="ECO:0000313" key="3">
    <source>
        <dbReference type="Proteomes" id="UP000198935"/>
    </source>
</evidence>
<organism evidence="2 3">
    <name type="scientific">Evansella caseinilytica</name>
    <dbReference type="NCBI Taxonomy" id="1503961"/>
    <lineage>
        <taxon>Bacteria</taxon>
        <taxon>Bacillati</taxon>
        <taxon>Bacillota</taxon>
        <taxon>Bacilli</taxon>
        <taxon>Bacillales</taxon>
        <taxon>Bacillaceae</taxon>
        <taxon>Evansella</taxon>
    </lineage>
</organism>
<accession>A0A1H3KS58</accession>
<sequence length="195" mass="21834">MKQNKIVLLLPLTVMACLFAFGFYMIQQAEKVTNAELDKYVQLNIDLPETDVLEVSWDWGDLPEDGLTGVGIVELTLMNGDNQPVPIAHQAAQLDLYQAANVIYSTVESETADSGVFLSFPNKIEDNTLYGPSGRLTVELDDNVGEWTTVLARYYHVWDSDVDMLVLTSEKTVADQLASLDIEQYWLIQRSTVLP</sequence>
<dbReference type="Proteomes" id="UP000198935">
    <property type="component" value="Unassembled WGS sequence"/>
</dbReference>
<proteinExistence type="predicted"/>
<evidence type="ECO:0000256" key="1">
    <source>
        <dbReference type="SAM" id="Phobius"/>
    </source>
</evidence>
<reference evidence="3" key="1">
    <citation type="submission" date="2016-10" db="EMBL/GenBank/DDBJ databases">
        <authorList>
            <person name="Varghese N."/>
            <person name="Submissions S."/>
        </authorList>
    </citation>
    <scope>NUCLEOTIDE SEQUENCE [LARGE SCALE GENOMIC DNA]</scope>
    <source>
        <strain evidence="3">SP</strain>
    </source>
</reference>
<dbReference type="PROSITE" id="PS51257">
    <property type="entry name" value="PROKAR_LIPOPROTEIN"/>
    <property type="match status" value="1"/>
</dbReference>
<keyword evidence="1" id="KW-0812">Transmembrane</keyword>
<dbReference type="AlphaFoldDB" id="A0A1H3KS58"/>
<keyword evidence="1" id="KW-1133">Transmembrane helix</keyword>
<name>A0A1H3KS58_9BACI</name>